<organism evidence="3 4">
    <name type="scientific">Cryptosporangium minutisporangium</name>
    <dbReference type="NCBI Taxonomy" id="113569"/>
    <lineage>
        <taxon>Bacteria</taxon>
        <taxon>Bacillati</taxon>
        <taxon>Actinomycetota</taxon>
        <taxon>Actinomycetes</taxon>
        <taxon>Cryptosporangiales</taxon>
        <taxon>Cryptosporangiaceae</taxon>
        <taxon>Cryptosporangium</taxon>
    </lineage>
</organism>
<dbReference type="NCBIfam" id="NF005905">
    <property type="entry name" value="PRK07883.1-3"/>
    <property type="match status" value="1"/>
</dbReference>
<keyword evidence="4" id="KW-1185">Reference proteome</keyword>
<feature type="compositionally biased region" description="Low complexity" evidence="1">
    <location>
        <begin position="731"/>
        <end position="746"/>
    </location>
</feature>
<dbReference type="InterPro" id="IPR036397">
    <property type="entry name" value="RNaseH_sf"/>
</dbReference>
<feature type="domain" description="GIY-YIG" evidence="2">
    <location>
        <begin position="239"/>
        <end position="317"/>
    </location>
</feature>
<gene>
    <name evidence="3" type="ORF">GCM10020369_79610</name>
</gene>
<feature type="compositionally biased region" description="Low complexity" evidence="1">
    <location>
        <begin position="7"/>
        <end position="18"/>
    </location>
</feature>
<dbReference type="PROSITE" id="PS50164">
    <property type="entry name" value="GIY_YIG"/>
    <property type="match status" value="1"/>
</dbReference>
<dbReference type="SMART" id="SM00479">
    <property type="entry name" value="EXOIII"/>
    <property type="match status" value="1"/>
</dbReference>
<reference evidence="4" key="1">
    <citation type="journal article" date="2019" name="Int. J. Syst. Evol. Microbiol.">
        <title>The Global Catalogue of Microorganisms (GCM) 10K type strain sequencing project: providing services to taxonomists for standard genome sequencing and annotation.</title>
        <authorList>
            <consortium name="The Broad Institute Genomics Platform"/>
            <consortium name="The Broad Institute Genome Sequencing Center for Infectious Disease"/>
            <person name="Wu L."/>
            <person name="Ma J."/>
        </authorList>
    </citation>
    <scope>NUCLEOTIDE SEQUENCE [LARGE SCALE GENOMIC DNA]</scope>
    <source>
        <strain evidence="4">JCM 9458</strain>
    </source>
</reference>
<evidence type="ECO:0000313" key="4">
    <source>
        <dbReference type="Proteomes" id="UP001501676"/>
    </source>
</evidence>
<dbReference type="InterPro" id="IPR006054">
    <property type="entry name" value="DnaQ"/>
</dbReference>
<dbReference type="Gene3D" id="3.40.1440.10">
    <property type="entry name" value="GIY-YIG endonuclease"/>
    <property type="match status" value="1"/>
</dbReference>
<feature type="region of interest" description="Disordered" evidence="1">
    <location>
        <begin position="673"/>
        <end position="760"/>
    </location>
</feature>
<dbReference type="Proteomes" id="UP001501676">
    <property type="component" value="Unassembled WGS sequence"/>
</dbReference>
<proteinExistence type="predicted"/>
<dbReference type="NCBIfam" id="TIGR00573">
    <property type="entry name" value="dnaq"/>
    <property type="match status" value="1"/>
</dbReference>
<feature type="compositionally biased region" description="Low complexity" evidence="1">
    <location>
        <begin position="674"/>
        <end position="699"/>
    </location>
</feature>
<dbReference type="InterPro" id="IPR047296">
    <property type="entry name" value="GIY-YIG_UvrC_Cho"/>
</dbReference>
<dbReference type="PANTHER" id="PTHR30562">
    <property type="entry name" value="UVRC/OXIDOREDUCTASE"/>
    <property type="match status" value="1"/>
</dbReference>
<dbReference type="InterPro" id="IPR012337">
    <property type="entry name" value="RNaseH-like_sf"/>
</dbReference>
<dbReference type="PANTHER" id="PTHR30562:SF1">
    <property type="entry name" value="UVRABC SYSTEM PROTEIN C"/>
    <property type="match status" value="1"/>
</dbReference>
<evidence type="ECO:0000313" key="3">
    <source>
        <dbReference type="EMBL" id="GAA3397877.1"/>
    </source>
</evidence>
<comment type="caution">
    <text evidence="3">The sequence shown here is derived from an EMBL/GenBank/DDBJ whole genome shotgun (WGS) entry which is preliminary data.</text>
</comment>
<dbReference type="SMART" id="SM00465">
    <property type="entry name" value="GIYc"/>
    <property type="match status" value="1"/>
</dbReference>
<feature type="compositionally biased region" description="Basic and acidic residues" evidence="1">
    <location>
        <begin position="584"/>
        <end position="599"/>
    </location>
</feature>
<name>A0ABP6TB10_9ACTN</name>
<dbReference type="SUPFAM" id="SSF82771">
    <property type="entry name" value="GIY-YIG endonuclease"/>
    <property type="match status" value="1"/>
</dbReference>
<dbReference type="InterPro" id="IPR035901">
    <property type="entry name" value="GIY-YIG_endonuc_sf"/>
</dbReference>
<dbReference type="Gene3D" id="3.30.420.10">
    <property type="entry name" value="Ribonuclease H-like superfamily/Ribonuclease H"/>
    <property type="match status" value="1"/>
</dbReference>
<dbReference type="NCBIfam" id="NF005907">
    <property type="entry name" value="PRK07883.1-5"/>
    <property type="match status" value="1"/>
</dbReference>
<sequence>MQRHHPSTTTPTAAASPAGGRHWVQSTFDELGQPLRETTFVVVDLETTGGAPGGSAITEIGAVKVRGGEVLGEFQTLVDPGIGIPPFITVLTGITDAMVAVAPPIAEVLPTFLEFAHGSVLVAHNAPFDLSHLRAACEAHGQTWPTFRKVDTAVLARRALSRDEVRNCKLGTLAAFFRSATTPVHRALADARATVDVLHGLLERLGNLGIQTLEELETFTTQVSEAQRRKRHLAVGVPSAPGVYLFRDATDRPLYVGTSKDLRSRVRQYFVSSEQRSRMAEMINAAERIEAIVCAHSLEAEVRELRLIAAHKPPYNRRSKHPERRLWLRLTTDAYPRLSVVRQTRDDGTAYLGPFSSRRSAEAAATAVYDVLPLRQCGGVLSTRRTSPACALAEIRRCEAPCEHRVTVEAYGRHAEAFREAVEGDPTPLVERLLARIDTLSDRQRYEEAATARNRLAALLRAVIRAQRTRAISSVPELVAARSDGEGGWEISVVRHGRLAAAGVAARGVPPMPVVEQLVASAETVVRDPAADGIHLEEIERVLAWVERPETRLVKVDTIWSSPARGAGRWADLLTRIEASRHGADPFDDRRRLRPEARPARTPRPTPTPHLGRETAHPTHLSPVGSTAAPGPEAPSTDASGAAGPPFGPAGTQFLPIPTSRPAAALSSAVPDLSGAAVPSSVPDPSGAAVPSPVPAAAAERSNLSSHGAREPESSQYGPDGAAPQSDRGVPAAAAPGAAEAGPAGDAELHPRVGGATARS</sequence>
<evidence type="ECO:0000256" key="1">
    <source>
        <dbReference type="SAM" id="MobiDB-lite"/>
    </source>
</evidence>
<feature type="region of interest" description="Disordered" evidence="1">
    <location>
        <begin position="1"/>
        <end position="20"/>
    </location>
</feature>
<dbReference type="InterPro" id="IPR050066">
    <property type="entry name" value="UvrABC_protein_C"/>
</dbReference>
<dbReference type="InterPro" id="IPR000305">
    <property type="entry name" value="GIY-YIG_endonuc"/>
</dbReference>
<accession>A0ABP6TB10</accession>
<dbReference type="InterPro" id="IPR013520">
    <property type="entry name" value="Ribonucl_H"/>
</dbReference>
<dbReference type="CDD" id="cd06127">
    <property type="entry name" value="DEDDh"/>
    <property type="match status" value="1"/>
</dbReference>
<dbReference type="SUPFAM" id="SSF53098">
    <property type="entry name" value="Ribonuclease H-like"/>
    <property type="match status" value="1"/>
</dbReference>
<protein>
    <recommendedName>
        <fullName evidence="2">GIY-YIG domain-containing protein</fullName>
    </recommendedName>
</protein>
<dbReference type="CDD" id="cd10434">
    <property type="entry name" value="GIY-YIG_UvrC_Cho"/>
    <property type="match status" value="1"/>
</dbReference>
<feature type="compositionally biased region" description="Low complexity" evidence="1">
    <location>
        <begin position="639"/>
        <end position="651"/>
    </location>
</feature>
<dbReference type="EMBL" id="BAAAYN010000070">
    <property type="protein sequence ID" value="GAA3397877.1"/>
    <property type="molecule type" value="Genomic_DNA"/>
</dbReference>
<evidence type="ECO:0000259" key="2">
    <source>
        <dbReference type="PROSITE" id="PS50164"/>
    </source>
</evidence>
<dbReference type="Pfam" id="PF00929">
    <property type="entry name" value="RNase_T"/>
    <property type="match status" value="1"/>
</dbReference>
<feature type="region of interest" description="Disordered" evidence="1">
    <location>
        <begin position="584"/>
        <end position="658"/>
    </location>
</feature>
<dbReference type="Pfam" id="PF01541">
    <property type="entry name" value="GIY-YIG"/>
    <property type="match status" value="1"/>
</dbReference>